<proteinExistence type="predicted"/>
<dbReference type="EMBL" id="CP040428">
    <property type="protein sequence ID" value="QCT18398.1"/>
    <property type="molecule type" value="Genomic_DNA"/>
</dbReference>
<dbReference type="SUPFAM" id="SSF53092">
    <property type="entry name" value="Creatinase/prolidase N-terminal domain"/>
    <property type="match status" value="1"/>
</dbReference>
<sequence length="363" mass="40354">MSDKLRRVQEALAGWQLDAVLLTRRDNIAWLTDGATFHVVERAEVGVASLLITPCEVRLLAPDNELTRIVAEEPMPFEYETASYPWYQSLRQGLPDIFNGALGSDTPLAGTRDVADKLVLLRQGLSPQEQERFAELGREAATLLEQIARGLSPGISEQQIEAEIAHRCLEKAIRPVCVLVAADERIASFKHPVPGPYPVIRKVMMTLGAERQGLHVSLTRIVHFGEPEPALRQRVLALAEIHVDIMLASRPGRAWQAIFSDIQQAYERQGQDGEWRHHHQGGPTGYGCRDWIVTPQTEGVLAPGTALAWNPTLSGVKSEDTAILTENGIAWLTRSGDWPLIDIQRGGQRWQVADWLIMQGEKP</sequence>
<dbReference type="PANTHER" id="PTHR46112">
    <property type="entry name" value="AMINOPEPTIDASE"/>
    <property type="match status" value="1"/>
</dbReference>
<dbReference type="AlphaFoldDB" id="A0A4P8YFI4"/>
<organism evidence="2 3">
    <name type="scientific">Jejubacter calystegiae</name>
    <dbReference type="NCBI Taxonomy" id="2579935"/>
    <lineage>
        <taxon>Bacteria</taxon>
        <taxon>Pseudomonadati</taxon>
        <taxon>Pseudomonadota</taxon>
        <taxon>Gammaproteobacteria</taxon>
        <taxon>Enterobacterales</taxon>
        <taxon>Enterobacteriaceae</taxon>
        <taxon>Jejubacter</taxon>
    </lineage>
</organism>
<evidence type="ECO:0000313" key="3">
    <source>
        <dbReference type="Proteomes" id="UP000302163"/>
    </source>
</evidence>
<dbReference type="Gene3D" id="3.90.230.10">
    <property type="entry name" value="Creatinase/methionine aminopeptidase superfamily"/>
    <property type="match status" value="1"/>
</dbReference>
<dbReference type="Gene3D" id="3.40.350.10">
    <property type="entry name" value="Creatinase/prolidase N-terminal domain"/>
    <property type="match status" value="1"/>
</dbReference>
<dbReference type="InterPro" id="IPR000994">
    <property type="entry name" value="Pept_M24"/>
</dbReference>
<dbReference type="OrthoDB" id="4850044at2"/>
<gene>
    <name evidence="2" type="ORF">FEM41_01450</name>
</gene>
<dbReference type="CDD" id="cd01066">
    <property type="entry name" value="APP_MetAP"/>
    <property type="match status" value="1"/>
</dbReference>
<evidence type="ECO:0000313" key="2">
    <source>
        <dbReference type="EMBL" id="QCT18398.1"/>
    </source>
</evidence>
<dbReference type="InterPro" id="IPR036005">
    <property type="entry name" value="Creatinase/aminopeptidase-like"/>
</dbReference>
<name>A0A4P8YFI4_9ENTR</name>
<dbReference type="RefSeq" id="WP_138093739.1">
    <property type="nucleotide sequence ID" value="NZ_CP040428.1"/>
</dbReference>
<dbReference type="KEGG" id="izh:FEM41_01450"/>
<dbReference type="InterPro" id="IPR050659">
    <property type="entry name" value="Peptidase_M24B"/>
</dbReference>
<dbReference type="Proteomes" id="UP000302163">
    <property type="component" value="Chromosome"/>
</dbReference>
<dbReference type="Pfam" id="PF00557">
    <property type="entry name" value="Peptidase_M24"/>
    <property type="match status" value="1"/>
</dbReference>
<dbReference type="SUPFAM" id="SSF55920">
    <property type="entry name" value="Creatinase/aminopeptidase"/>
    <property type="match status" value="1"/>
</dbReference>
<accession>A0A4P8YFI4</accession>
<dbReference type="InterPro" id="IPR029149">
    <property type="entry name" value="Creatin/AminoP/Spt16_N"/>
</dbReference>
<reference evidence="2 3" key="1">
    <citation type="submission" date="2019-05" db="EMBL/GenBank/DDBJ databases">
        <title>Complete genome sequence of Izhakiella calystegiae KSNA2, an endophyte isolated from beach morning glory (Calystegia soldanella).</title>
        <authorList>
            <person name="Jiang L."/>
            <person name="Jeong J.C."/>
            <person name="Kim C.Y."/>
            <person name="Kim D.H."/>
            <person name="Kim S.W."/>
            <person name="Lee j."/>
        </authorList>
    </citation>
    <scope>NUCLEOTIDE SEQUENCE [LARGE SCALE GENOMIC DNA]</scope>
    <source>
        <strain evidence="2 3">KSNA2</strain>
    </source>
</reference>
<protein>
    <submittedName>
        <fullName evidence="2">M24 family metallopeptidase</fullName>
    </submittedName>
</protein>
<evidence type="ECO:0000259" key="1">
    <source>
        <dbReference type="Pfam" id="PF00557"/>
    </source>
</evidence>
<dbReference type="PANTHER" id="PTHR46112:SF2">
    <property type="entry name" value="XAA-PRO AMINOPEPTIDASE P-RELATED"/>
    <property type="match status" value="1"/>
</dbReference>
<keyword evidence="3" id="KW-1185">Reference proteome</keyword>
<feature type="domain" description="Peptidase M24" evidence="1">
    <location>
        <begin position="135"/>
        <end position="326"/>
    </location>
</feature>